<accession>A0ABX0G507</accession>
<feature type="transmembrane region" description="Helical" evidence="1">
    <location>
        <begin position="43"/>
        <end position="67"/>
    </location>
</feature>
<feature type="transmembrane region" description="Helical" evidence="1">
    <location>
        <begin position="138"/>
        <end position="160"/>
    </location>
</feature>
<keyword evidence="1" id="KW-0812">Transmembrane</keyword>
<sequence>MPATTPLARGLATATALVALVALAMQLWIAATAANRPPGMAAWWWLAGYFTILTNLAVAALMGRIALGSGLSARVQGGLVLSILMVGLVYHALLARLWAPRGLAWWTDQALHSATPLLTLVWWLGFGDRRVGLHDLPVWLGWPALYAVYALLRGAATGFWPYPFLDADRLGWAEVAGNLAGMVLAFAALGLVLIALARVSVR</sequence>
<feature type="transmembrane region" description="Helical" evidence="1">
    <location>
        <begin position="79"/>
        <end position="98"/>
    </location>
</feature>
<organism evidence="2 3">
    <name type="scientific">Rhodobacter calidifons</name>
    <dbReference type="NCBI Taxonomy" id="2715277"/>
    <lineage>
        <taxon>Bacteria</taxon>
        <taxon>Pseudomonadati</taxon>
        <taxon>Pseudomonadota</taxon>
        <taxon>Alphaproteobacteria</taxon>
        <taxon>Rhodobacterales</taxon>
        <taxon>Rhodobacter group</taxon>
        <taxon>Rhodobacter</taxon>
    </lineage>
</organism>
<feature type="transmembrane region" description="Helical" evidence="1">
    <location>
        <begin position="180"/>
        <end position="201"/>
    </location>
</feature>
<dbReference type="EMBL" id="JAANHS010000003">
    <property type="protein sequence ID" value="NHB76176.1"/>
    <property type="molecule type" value="Genomic_DNA"/>
</dbReference>
<reference evidence="2 3" key="1">
    <citation type="journal article" date="2022" name="Microorganisms">
        <title>Genome Sequence and Characterization of a Xanthorhodopsin-Containing, Aerobic Anoxygenic Phototrophic Rhodobacter Species, Isolated from Mesophilic Conditions at Yellowstone National Park.</title>
        <authorList>
            <person name="Kyndt J.A."/>
            <person name="Robertson S."/>
            <person name="Shoffstall I.B."/>
            <person name="Ramaley R.F."/>
            <person name="Meyer T.E."/>
        </authorList>
    </citation>
    <scope>NUCLEOTIDE SEQUENCE [LARGE SCALE GENOMIC DNA]</scope>
    <source>
        <strain evidence="2 3">M37P</strain>
    </source>
</reference>
<feature type="transmembrane region" description="Helical" evidence="1">
    <location>
        <begin position="110"/>
        <end position="126"/>
    </location>
</feature>
<dbReference type="InterPro" id="IPR049713">
    <property type="entry name" value="Pr6Pr-like"/>
</dbReference>
<protein>
    <recommendedName>
        <fullName evidence="4">FAR-17a/AIG1-like protein</fullName>
    </recommendedName>
</protein>
<evidence type="ECO:0000313" key="3">
    <source>
        <dbReference type="Proteomes" id="UP001515660"/>
    </source>
</evidence>
<dbReference type="RefSeq" id="WP_166402225.1">
    <property type="nucleotide sequence ID" value="NZ_JAANHS010000003.1"/>
</dbReference>
<dbReference type="NCBIfam" id="NF038065">
    <property type="entry name" value="Pr6Pr"/>
    <property type="match status" value="1"/>
</dbReference>
<evidence type="ECO:0008006" key="4">
    <source>
        <dbReference type="Google" id="ProtNLM"/>
    </source>
</evidence>
<keyword evidence="3" id="KW-1185">Reference proteome</keyword>
<proteinExistence type="predicted"/>
<comment type="caution">
    <text evidence="2">The sequence shown here is derived from an EMBL/GenBank/DDBJ whole genome shotgun (WGS) entry which is preliminary data.</text>
</comment>
<name>A0ABX0G507_9RHOB</name>
<evidence type="ECO:0000313" key="2">
    <source>
        <dbReference type="EMBL" id="NHB76176.1"/>
    </source>
</evidence>
<evidence type="ECO:0000256" key="1">
    <source>
        <dbReference type="SAM" id="Phobius"/>
    </source>
</evidence>
<dbReference type="Proteomes" id="UP001515660">
    <property type="component" value="Unassembled WGS sequence"/>
</dbReference>
<gene>
    <name evidence="2" type="ORF">G8O29_05385</name>
</gene>
<keyword evidence="1" id="KW-1133">Transmembrane helix</keyword>
<keyword evidence="1" id="KW-0472">Membrane</keyword>